<evidence type="ECO:0000313" key="1">
    <source>
        <dbReference type="EMBL" id="KAJ8313850.1"/>
    </source>
</evidence>
<name>A0ABQ9F947_TEGGR</name>
<dbReference type="Gene3D" id="3.40.50.150">
    <property type="entry name" value="Vaccinia Virus protein VP39"/>
    <property type="match status" value="1"/>
</dbReference>
<organism evidence="1 2">
    <name type="scientific">Tegillarca granosa</name>
    <name type="common">Malaysian cockle</name>
    <name type="synonym">Anadara granosa</name>
    <dbReference type="NCBI Taxonomy" id="220873"/>
    <lineage>
        <taxon>Eukaryota</taxon>
        <taxon>Metazoa</taxon>
        <taxon>Spiralia</taxon>
        <taxon>Lophotrochozoa</taxon>
        <taxon>Mollusca</taxon>
        <taxon>Bivalvia</taxon>
        <taxon>Autobranchia</taxon>
        <taxon>Pteriomorphia</taxon>
        <taxon>Arcoida</taxon>
        <taxon>Arcoidea</taxon>
        <taxon>Arcidae</taxon>
        <taxon>Tegillarca</taxon>
    </lineage>
</organism>
<dbReference type="InterPro" id="IPR029063">
    <property type="entry name" value="SAM-dependent_MTases_sf"/>
</dbReference>
<protein>
    <recommendedName>
        <fullName evidence="3">Methyltransferase type 11 domain-containing protein</fullName>
    </recommendedName>
</protein>
<evidence type="ECO:0008006" key="3">
    <source>
        <dbReference type="Google" id="ProtNLM"/>
    </source>
</evidence>
<gene>
    <name evidence="1" type="ORF">KUTeg_008411</name>
</gene>
<sequence length="116" mass="13214">MCCVSLQDVNAVGYQGPKITAEELDSYDGLTMSGALLNGHFKCSAIPELIRLVKPGGYVVMVTRHENLHLLEEYKERFIAKLDELEKDGKWKKVKIEQFDNYYMNLPGVVIVYQIC</sequence>
<dbReference type="Proteomes" id="UP001217089">
    <property type="component" value="Unassembled WGS sequence"/>
</dbReference>
<comment type="caution">
    <text evidence="1">The sequence shown here is derived from an EMBL/GenBank/DDBJ whole genome shotgun (WGS) entry which is preliminary data.</text>
</comment>
<dbReference type="SUPFAM" id="SSF53335">
    <property type="entry name" value="S-adenosyl-L-methionine-dependent methyltransferases"/>
    <property type="match status" value="1"/>
</dbReference>
<evidence type="ECO:0000313" key="2">
    <source>
        <dbReference type="Proteomes" id="UP001217089"/>
    </source>
</evidence>
<keyword evidence="2" id="KW-1185">Reference proteome</keyword>
<reference evidence="1 2" key="1">
    <citation type="submission" date="2022-12" db="EMBL/GenBank/DDBJ databases">
        <title>Chromosome-level genome of Tegillarca granosa.</title>
        <authorList>
            <person name="Kim J."/>
        </authorList>
    </citation>
    <scope>NUCLEOTIDE SEQUENCE [LARGE SCALE GENOMIC DNA]</scope>
    <source>
        <strain evidence="1">Teg-2019</strain>
        <tissue evidence="1">Adductor muscle</tissue>
    </source>
</reference>
<accession>A0ABQ9F947</accession>
<dbReference type="EMBL" id="JARBDR010000342">
    <property type="protein sequence ID" value="KAJ8313850.1"/>
    <property type="molecule type" value="Genomic_DNA"/>
</dbReference>
<proteinExistence type="predicted"/>